<name>A0A136J9L9_9PEZI</name>
<proteinExistence type="predicted"/>
<dbReference type="EMBL" id="KQ964247">
    <property type="protein sequence ID" value="KXJ93873.1"/>
    <property type="molecule type" value="Genomic_DNA"/>
</dbReference>
<protein>
    <submittedName>
        <fullName evidence="2">Uncharacterized protein</fullName>
    </submittedName>
</protein>
<dbReference type="AlphaFoldDB" id="A0A136J9L9"/>
<sequence length="112" mass="12370">MNRVCLLPALACSRHVSPRLPQPSPAKHRRLAPLAQTPKSGKTLMKMPSPCLIVHLSDPCCRLLGWLGSLSTFSPRLARSRCQLLHSLARLCLTPHGSSRRQDLCIMPTARV</sequence>
<reference evidence="3" key="1">
    <citation type="submission" date="2016-02" db="EMBL/GenBank/DDBJ databases">
        <title>Draft genome sequence of Microdochium bolleyi, a fungal endophyte of beachgrass.</title>
        <authorList>
            <consortium name="DOE Joint Genome Institute"/>
            <person name="David A.S."/>
            <person name="May G."/>
            <person name="Haridas S."/>
            <person name="Lim J."/>
            <person name="Wang M."/>
            <person name="Labutti K."/>
            <person name="Lipzen A."/>
            <person name="Barry K."/>
            <person name="Grigoriev I.V."/>
        </authorList>
    </citation>
    <scope>NUCLEOTIDE SEQUENCE [LARGE SCALE GENOMIC DNA]</scope>
    <source>
        <strain evidence="3">J235TASD1</strain>
    </source>
</reference>
<feature type="region of interest" description="Disordered" evidence="1">
    <location>
        <begin position="19"/>
        <end position="39"/>
    </location>
</feature>
<organism evidence="2 3">
    <name type="scientific">Microdochium bolleyi</name>
    <dbReference type="NCBI Taxonomy" id="196109"/>
    <lineage>
        <taxon>Eukaryota</taxon>
        <taxon>Fungi</taxon>
        <taxon>Dikarya</taxon>
        <taxon>Ascomycota</taxon>
        <taxon>Pezizomycotina</taxon>
        <taxon>Sordariomycetes</taxon>
        <taxon>Xylariomycetidae</taxon>
        <taxon>Xylariales</taxon>
        <taxon>Microdochiaceae</taxon>
        <taxon>Microdochium</taxon>
    </lineage>
</organism>
<dbReference type="Proteomes" id="UP000070501">
    <property type="component" value="Unassembled WGS sequence"/>
</dbReference>
<evidence type="ECO:0000313" key="2">
    <source>
        <dbReference type="EMBL" id="KXJ93873.1"/>
    </source>
</evidence>
<gene>
    <name evidence="2" type="ORF">Micbo1qcDRAFT_39655</name>
</gene>
<evidence type="ECO:0000256" key="1">
    <source>
        <dbReference type="SAM" id="MobiDB-lite"/>
    </source>
</evidence>
<dbReference type="InParanoid" id="A0A136J9L9"/>
<accession>A0A136J9L9</accession>
<evidence type="ECO:0000313" key="3">
    <source>
        <dbReference type="Proteomes" id="UP000070501"/>
    </source>
</evidence>
<keyword evidence="3" id="KW-1185">Reference proteome</keyword>